<evidence type="ECO:0000256" key="6">
    <source>
        <dbReference type="ARBA" id="ARBA00022553"/>
    </source>
</evidence>
<evidence type="ECO:0000256" key="9">
    <source>
        <dbReference type="ARBA" id="ARBA00023273"/>
    </source>
</evidence>
<dbReference type="WBParaSite" id="Pan_g5596.t1">
    <property type="protein sequence ID" value="Pan_g5596.t1"/>
    <property type="gene ID" value="Pan_g5596"/>
</dbReference>
<accession>A0A7E4W0Y0</accession>
<dbReference type="GO" id="GO:0005856">
    <property type="term" value="C:cytoskeleton"/>
    <property type="evidence" value="ECO:0007669"/>
    <property type="project" value="UniProtKB-SubCell"/>
</dbReference>
<evidence type="ECO:0000256" key="3">
    <source>
        <dbReference type="ARBA" id="ARBA00010020"/>
    </source>
</evidence>
<feature type="domain" description="SH3" evidence="12">
    <location>
        <begin position="328"/>
        <end position="387"/>
    </location>
</feature>
<dbReference type="GO" id="GO:0030027">
    <property type="term" value="C:lamellipodium"/>
    <property type="evidence" value="ECO:0007669"/>
    <property type="project" value="UniProtKB-SubCell"/>
</dbReference>
<dbReference type="PROSITE" id="PS50002">
    <property type="entry name" value="SH3"/>
    <property type="match status" value="1"/>
</dbReference>
<evidence type="ECO:0000259" key="12">
    <source>
        <dbReference type="PROSITE" id="PS50002"/>
    </source>
</evidence>
<evidence type="ECO:0000256" key="11">
    <source>
        <dbReference type="SAM" id="MobiDB-lite"/>
    </source>
</evidence>
<dbReference type="InterPro" id="IPR036028">
    <property type="entry name" value="SH3-like_dom_sf"/>
</dbReference>
<proteinExistence type="inferred from homology"/>
<evidence type="ECO:0000256" key="10">
    <source>
        <dbReference type="PROSITE-ProRule" id="PRU00192"/>
    </source>
</evidence>
<dbReference type="AlphaFoldDB" id="A0A7E4W0Y0"/>
<comment type="similarity">
    <text evidence="3">Belongs to the ABI family.</text>
</comment>
<dbReference type="InterPro" id="IPR028457">
    <property type="entry name" value="ABI"/>
</dbReference>
<evidence type="ECO:0000313" key="14">
    <source>
        <dbReference type="WBParaSite" id="Pan_g5596.t1"/>
    </source>
</evidence>
<dbReference type="GO" id="GO:0017124">
    <property type="term" value="F:SH3 domain binding"/>
    <property type="evidence" value="ECO:0007669"/>
    <property type="project" value="TreeGrafter"/>
</dbReference>
<dbReference type="SUPFAM" id="SSF50044">
    <property type="entry name" value="SH3-domain"/>
    <property type="match status" value="1"/>
</dbReference>
<dbReference type="Gene3D" id="2.30.30.40">
    <property type="entry name" value="SH3 Domains"/>
    <property type="match status" value="1"/>
</dbReference>
<dbReference type="InterPro" id="IPR012849">
    <property type="entry name" value="Abl-interactor_HHR_dom"/>
</dbReference>
<evidence type="ECO:0000256" key="8">
    <source>
        <dbReference type="ARBA" id="ARBA00023212"/>
    </source>
</evidence>
<reference evidence="14" key="2">
    <citation type="submission" date="2020-10" db="UniProtKB">
        <authorList>
            <consortium name="WormBaseParasite"/>
        </authorList>
    </citation>
    <scope>IDENTIFICATION</scope>
</reference>
<dbReference type="GO" id="GO:0035591">
    <property type="term" value="F:signaling adaptor activity"/>
    <property type="evidence" value="ECO:0007669"/>
    <property type="project" value="TreeGrafter"/>
</dbReference>
<dbReference type="Gene3D" id="6.10.140.1620">
    <property type="match status" value="1"/>
</dbReference>
<evidence type="ECO:0000256" key="1">
    <source>
        <dbReference type="ARBA" id="ARBA00004245"/>
    </source>
</evidence>
<sequence>MDGYLNSAFSLRELLNKQIPDGLDELANSANNLERVAAYCEANYAEPGVDKARAFRETKALTMQSLAGVAYQVNQVSSALLRSLELESESIASKMNDVTNCDLEIAIQKEKAARLEIGKLTLSKQNNKTNKITYPSTRTKTPRHVFTELDFNSLDDIGHPAQDFSQRGTLTIGRNNSMMSTPDSMNAMNEGTYGYLMGRQNNPNATLTRKAVRPEVYRIPQMPVPSSIPDGSRYSTVTNRSAMLSDSGISHYGNHGTLRGSILPPPSQPGSISQYRLSMDNNDALPPPPNVLTSSIDDEPLPPAPMSDTYWDARQASTPTEPDWAPPNYLAKTIAIYDYDAQKPDELNLRENSVVYVVAKNDDGWFEGVMDGMTGLFPSNYVQTIYS</sequence>
<dbReference type="SMART" id="SM00326">
    <property type="entry name" value="SH3"/>
    <property type="match status" value="1"/>
</dbReference>
<name>A0A7E4W0Y0_PANRE</name>
<evidence type="ECO:0000256" key="7">
    <source>
        <dbReference type="ARBA" id="ARBA00023054"/>
    </source>
</evidence>
<dbReference type="Pfam" id="PF07815">
    <property type="entry name" value="Abi_HHR"/>
    <property type="match status" value="1"/>
</dbReference>
<keyword evidence="7" id="KW-0175">Coiled coil</keyword>
<dbReference type="PANTHER" id="PTHR10460:SF0">
    <property type="entry name" value="ABELSON INTERACTING PROTEIN, ISOFORM D"/>
    <property type="match status" value="1"/>
</dbReference>
<feature type="region of interest" description="Disordered" evidence="11">
    <location>
        <begin position="279"/>
        <end position="302"/>
    </location>
</feature>
<dbReference type="GO" id="GO:0098858">
    <property type="term" value="C:actin-based cell projection"/>
    <property type="evidence" value="ECO:0007669"/>
    <property type="project" value="TreeGrafter"/>
</dbReference>
<dbReference type="CDD" id="cd11826">
    <property type="entry name" value="SH3_Abi"/>
    <property type="match status" value="1"/>
</dbReference>
<evidence type="ECO:0000256" key="2">
    <source>
        <dbReference type="ARBA" id="ARBA00004510"/>
    </source>
</evidence>
<comment type="subcellular location">
    <subcellularLocation>
        <location evidence="2">Cell projection</location>
        <location evidence="2">Lamellipodium</location>
    </subcellularLocation>
    <subcellularLocation>
        <location evidence="1">Cytoplasm</location>
        <location evidence="1">Cytoskeleton</location>
    </subcellularLocation>
</comment>
<keyword evidence="13" id="KW-1185">Reference proteome</keyword>
<evidence type="ECO:0000256" key="4">
    <source>
        <dbReference type="ARBA" id="ARBA00022443"/>
    </source>
</evidence>
<dbReference type="PRINTS" id="PR00452">
    <property type="entry name" value="SH3DOMAIN"/>
</dbReference>
<keyword evidence="6" id="KW-0597">Phosphoprotein</keyword>
<dbReference type="InterPro" id="IPR028455">
    <property type="entry name" value="ABI3_SH3"/>
</dbReference>
<organism evidence="13 14">
    <name type="scientific">Panagrellus redivivus</name>
    <name type="common">Microworm</name>
    <dbReference type="NCBI Taxonomy" id="6233"/>
    <lineage>
        <taxon>Eukaryota</taxon>
        <taxon>Metazoa</taxon>
        <taxon>Ecdysozoa</taxon>
        <taxon>Nematoda</taxon>
        <taxon>Chromadorea</taxon>
        <taxon>Rhabditida</taxon>
        <taxon>Tylenchina</taxon>
        <taxon>Panagrolaimomorpha</taxon>
        <taxon>Panagrolaimoidea</taxon>
        <taxon>Panagrolaimidae</taxon>
        <taxon>Panagrellus</taxon>
    </lineage>
</organism>
<keyword evidence="9" id="KW-0966">Cell projection</keyword>
<dbReference type="FunFam" id="2.30.30.40:FF:000002">
    <property type="entry name" value="abl interactor 1 isoform X1"/>
    <property type="match status" value="1"/>
</dbReference>
<evidence type="ECO:0000256" key="5">
    <source>
        <dbReference type="ARBA" id="ARBA00022490"/>
    </source>
</evidence>
<dbReference type="GO" id="GO:0001764">
    <property type="term" value="P:neuron migration"/>
    <property type="evidence" value="ECO:0007669"/>
    <property type="project" value="TreeGrafter"/>
</dbReference>
<dbReference type="PANTHER" id="PTHR10460">
    <property type="entry name" value="ABL INTERACTOR FAMILY MEMBER"/>
    <property type="match status" value="1"/>
</dbReference>
<dbReference type="GO" id="GO:0031209">
    <property type="term" value="C:SCAR complex"/>
    <property type="evidence" value="ECO:0007669"/>
    <property type="project" value="TreeGrafter"/>
</dbReference>
<dbReference type="Pfam" id="PF14604">
    <property type="entry name" value="SH3_9"/>
    <property type="match status" value="1"/>
</dbReference>
<evidence type="ECO:0000313" key="13">
    <source>
        <dbReference type="Proteomes" id="UP000492821"/>
    </source>
</evidence>
<dbReference type="Proteomes" id="UP000492821">
    <property type="component" value="Unassembled WGS sequence"/>
</dbReference>
<keyword evidence="4 10" id="KW-0728">SH3 domain</keyword>
<dbReference type="InterPro" id="IPR001452">
    <property type="entry name" value="SH3_domain"/>
</dbReference>
<keyword evidence="5" id="KW-0963">Cytoplasm</keyword>
<reference evidence="13" key="1">
    <citation type="journal article" date="2013" name="Genetics">
        <title>The draft genome and transcriptome of Panagrellus redivivus are shaped by the harsh demands of a free-living lifestyle.</title>
        <authorList>
            <person name="Srinivasan J."/>
            <person name="Dillman A.R."/>
            <person name="Macchietto M.G."/>
            <person name="Heikkinen L."/>
            <person name="Lakso M."/>
            <person name="Fracchia K.M."/>
            <person name="Antoshechkin I."/>
            <person name="Mortazavi A."/>
            <person name="Wong G."/>
            <person name="Sternberg P.W."/>
        </authorList>
    </citation>
    <scope>NUCLEOTIDE SEQUENCE [LARGE SCALE GENOMIC DNA]</scope>
    <source>
        <strain evidence="13">MT8872</strain>
    </source>
</reference>
<protein>
    <submittedName>
        <fullName evidence="14">SH3 domain-containing protein</fullName>
    </submittedName>
</protein>
<keyword evidence="8" id="KW-0206">Cytoskeleton</keyword>